<dbReference type="GO" id="GO:0022857">
    <property type="term" value="F:transmembrane transporter activity"/>
    <property type="evidence" value="ECO:0007669"/>
    <property type="project" value="InterPro"/>
</dbReference>
<feature type="transmembrane region" description="Helical" evidence="9">
    <location>
        <begin position="361"/>
        <end position="377"/>
    </location>
</feature>
<dbReference type="PROSITE" id="PS50850">
    <property type="entry name" value="MFS"/>
    <property type="match status" value="1"/>
</dbReference>
<comment type="similarity">
    <text evidence="2">Belongs to the major facilitator superfamily.</text>
</comment>
<sequence length="563" mass="60279">MADQVEPPSETDAGTTPSPDKGAKDWRFWAVFPALCMTTFLSALDTSILFTALPTIAQALQSETLYVWTVNSYLVTCTATQPIVGQTANIFGRRWLTILSVIFFALGSGISGGANNTAMLIGGRAVQGIGAGGINTLIDIVISDLVPLRERGNYVAIMGVVWTVGSVVGPVIGGAFAQNVSWRWVFYINLPLCGVSLVLLLLFLRVKTPPAPSVWARVKRIDVLGNTILIASVVSVLIALTWGGTVYPWASWHTLVPLLVGAAGMGAFLVHQASPICPEPTMPLRLFSNRTSAFTYLLVFIQAILLYEVCAMLPVYFQAVLQASPTESGVYLLPVSLTTAPLGIAGGLIIAKTGHYRSQHYIGYSLMALGIGLLTMIDQNSPTGWWVGFQMLFGAGTGLIFPSTLPAIQAALPETDVATATATWAFIRSFGSVWGVAIPVAVFNDRVNSLLHRVSDPALRRMLSNGGAYGLAGEGGLKDLFNQAHDPDFLSQVTSIYVDSLKRVWQVALAFVLLGVVLCIPIKGLVLRTSVETEFGLEEKRKGKEDEVEDAEKHAADSACSTA</sequence>
<accession>A0A3A3A383</accession>
<comment type="subcellular location">
    <subcellularLocation>
        <location evidence="1">Membrane</location>
        <topology evidence="1">Multi-pass membrane protein</topology>
    </subcellularLocation>
</comment>
<feature type="transmembrane region" description="Helical" evidence="9">
    <location>
        <begin position="154"/>
        <end position="178"/>
    </location>
</feature>
<evidence type="ECO:0000256" key="5">
    <source>
        <dbReference type="ARBA" id="ARBA00022989"/>
    </source>
</evidence>
<dbReference type="AlphaFoldDB" id="A0A3A3A383"/>
<feature type="transmembrane region" description="Helical" evidence="9">
    <location>
        <begin position="383"/>
        <end position="405"/>
    </location>
</feature>
<feature type="compositionally biased region" description="Basic and acidic residues" evidence="8">
    <location>
        <begin position="538"/>
        <end position="556"/>
    </location>
</feature>
<dbReference type="InterPro" id="IPR036259">
    <property type="entry name" value="MFS_trans_sf"/>
</dbReference>
<keyword evidence="5 9" id="KW-1133">Transmembrane helix</keyword>
<dbReference type="EMBL" id="MVGC01000104">
    <property type="protein sequence ID" value="RJE23811.1"/>
    <property type="molecule type" value="Genomic_DNA"/>
</dbReference>
<dbReference type="Pfam" id="PF07690">
    <property type="entry name" value="MFS_1"/>
    <property type="match status" value="1"/>
</dbReference>
<feature type="transmembrane region" description="Helical" evidence="9">
    <location>
        <begin position="249"/>
        <end position="270"/>
    </location>
</feature>
<feature type="transmembrane region" description="Helical" evidence="9">
    <location>
        <begin position="504"/>
        <end position="522"/>
    </location>
</feature>
<dbReference type="PANTHER" id="PTHR23501:SF187">
    <property type="entry name" value="MAJOR FACILITATOR SUPERFAMILY (MFS) PROFILE DOMAIN-CONTAINING PROTEIN"/>
    <property type="match status" value="1"/>
</dbReference>
<keyword evidence="3" id="KW-0813">Transport</keyword>
<feature type="transmembrane region" description="Helical" evidence="9">
    <location>
        <begin position="329"/>
        <end position="349"/>
    </location>
</feature>
<gene>
    <name evidence="11" type="ORF">PHISCL_03842</name>
</gene>
<feature type="transmembrane region" description="Helical" evidence="9">
    <location>
        <begin position="96"/>
        <end position="114"/>
    </location>
</feature>
<keyword evidence="6 9" id="KW-0472">Membrane</keyword>
<dbReference type="FunFam" id="1.20.1250.20:FF:000484">
    <property type="entry name" value="MFS general substrate transporter"/>
    <property type="match status" value="1"/>
</dbReference>
<proteinExistence type="inferred from homology"/>
<feature type="region of interest" description="Disordered" evidence="8">
    <location>
        <begin position="538"/>
        <end position="563"/>
    </location>
</feature>
<dbReference type="OrthoDB" id="10021397at2759"/>
<dbReference type="Gene3D" id="1.20.1250.20">
    <property type="entry name" value="MFS general substrate transporter like domains"/>
    <property type="match status" value="1"/>
</dbReference>
<organism evidence="11 12">
    <name type="scientific">Aspergillus sclerotialis</name>
    <dbReference type="NCBI Taxonomy" id="2070753"/>
    <lineage>
        <taxon>Eukaryota</taxon>
        <taxon>Fungi</taxon>
        <taxon>Dikarya</taxon>
        <taxon>Ascomycota</taxon>
        <taxon>Pezizomycotina</taxon>
        <taxon>Eurotiomycetes</taxon>
        <taxon>Eurotiomycetidae</taxon>
        <taxon>Eurotiales</taxon>
        <taxon>Aspergillaceae</taxon>
        <taxon>Aspergillus</taxon>
        <taxon>Aspergillus subgen. Polypaecilum</taxon>
    </lineage>
</organism>
<evidence type="ECO:0000256" key="6">
    <source>
        <dbReference type="ARBA" id="ARBA00023136"/>
    </source>
</evidence>
<feature type="transmembrane region" description="Helical" evidence="9">
    <location>
        <begin position="223"/>
        <end position="243"/>
    </location>
</feature>
<feature type="transmembrane region" description="Helical" evidence="9">
    <location>
        <begin position="120"/>
        <end position="142"/>
    </location>
</feature>
<feature type="transmembrane region" description="Helical" evidence="9">
    <location>
        <begin position="28"/>
        <end position="53"/>
    </location>
</feature>
<feature type="domain" description="Major facilitator superfamily (MFS) profile" evidence="10">
    <location>
        <begin position="31"/>
        <end position="527"/>
    </location>
</feature>
<dbReference type="PANTHER" id="PTHR23501">
    <property type="entry name" value="MAJOR FACILITATOR SUPERFAMILY"/>
    <property type="match status" value="1"/>
</dbReference>
<feature type="transmembrane region" description="Helical" evidence="9">
    <location>
        <begin position="291"/>
        <end position="317"/>
    </location>
</feature>
<reference evidence="12" key="1">
    <citation type="submission" date="2017-02" db="EMBL/GenBank/DDBJ databases">
        <authorList>
            <person name="Tafer H."/>
            <person name="Lopandic K."/>
        </authorList>
    </citation>
    <scope>NUCLEOTIDE SEQUENCE [LARGE SCALE GENOMIC DNA]</scope>
    <source>
        <strain evidence="12">CBS 366.77</strain>
    </source>
</reference>
<dbReference type="Proteomes" id="UP000266188">
    <property type="component" value="Unassembled WGS sequence"/>
</dbReference>
<dbReference type="Gene3D" id="1.20.1720.10">
    <property type="entry name" value="Multidrug resistance protein D"/>
    <property type="match status" value="1"/>
</dbReference>
<feature type="region of interest" description="Disordered" evidence="8">
    <location>
        <begin position="1"/>
        <end position="20"/>
    </location>
</feature>
<dbReference type="SUPFAM" id="SSF103473">
    <property type="entry name" value="MFS general substrate transporter"/>
    <property type="match status" value="1"/>
</dbReference>
<dbReference type="InterPro" id="IPR020846">
    <property type="entry name" value="MFS_dom"/>
</dbReference>
<feature type="transmembrane region" description="Helical" evidence="9">
    <location>
        <begin position="417"/>
        <end position="443"/>
    </location>
</feature>
<evidence type="ECO:0000256" key="3">
    <source>
        <dbReference type="ARBA" id="ARBA00022448"/>
    </source>
</evidence>
<evidence type="ECO:0000256" key="8">
    <source>
        <dbReference type="SAM" id="MobiDB-lite"/>
    </source>
</evidence>
<evidence type="ECO:0000256" key="9">
    <source>
        <dbReference type="SAM" id="Phobius"/>
    </source>
</evidence>
<evidence type="ECO:0000259" key="10">
    <source>
        <dbReference type="PROSITE" id="PS50850"/>
    </source>
</evidence>
<name>A0A3A3A383_9EURO</name>
<feature type="transmembrane region" description="Helical" evidence="9">
    <location>
        <begin position="184"/>
        <end position="203"/>
    </location>
</feature>
<evidence type="ECO:0000256" key="4">
    <source>
        <dbReference type="ARBA" id="ARBA00022692"/>
    </source>
</evidence>
<evidence type="ECO:0000256" key="1">
    <source>
        <dbReference type="ARBA" id="ARBA00004141"/>
    </source>
</evidence>
<keyword evidence="7" id="KW-0325">Glycoprotein</keyword>
<evidence type="ECO:0000256" key="7">
    <source>
        <dbReference type="ARBA" id="ARBA00023180"/>
    </source>
</evidence>
<evidence type="ECO:0000313" key="11">
    <source>
        <dbReference type="EMBL" id="RJE23811.1"/>
    </source>
</evidence>
<dbReference type="InterPro" id="IPR011701">
    <property type="entry name" value="MFS"/>
</dbReference>
<comment type="caution">
    <text evidence="11">The sequence shown here is derived from an EMBL/GenBank/DDBJ whole genome shotgun (WGS) entry which is preliminary data.</text>
</comment>
<keyword evidence="12" id="KW-1185">Reference proteome</keyword>
<dbReference type="GO" id="GO:0005886">
    <property type="term" value="C:plasma membrane"/>
    <property type="evidence" value="ECO:0007669"/>
    <property type="project" value="TreeGrafter"/>
</dbReference>
<protein>
    <submittedName>
        <fullName evidence="11">Resistance protein</fullName>
    </submittedName>
</protein>
<evidence type="ECO:0000256" key="2">
    <source>
        <dbReference type="ARBA" id="ARBA00008335"/>
    </source>
</evidence>
<dbReference type="CDD" id="cd17502">
    <property type="entry name" value="MFS_Azr1_MDR_like"/>
    <property type="match status" value="1"/>
</dbReference>
<dbReference type="PRINTS" id="PR01036">
    <property type="entry name" value="TCRTETB"/>
</dbReference>
<evidence type="ECO:0000313" key="12">
    <source>
        <dbReference type="Proteomes" id="UP000266188"/>
    </source>
</evidence>
<keyword evidence="4 9" id="KW-0812">Transmembrane</keyword>